<dbReference type="PANTHER" id="PTHR23334">
    <property type="entry name" value="CCAAT/ENHANCER BINDING PROTEIN"/>
    <property type="match status" value="1"/>
</dbReference>
<dbReference type="InterPro" id="IPR031106">
    <property type="entry name" value="C/EBP"/>
</dbReference>
<dbReference type="PROSITE" id="PS50217">
    <property type="entry name" value="BZIP"/>
    <property type="match status" value="1"/>
</dbReference>
<dbReference type="EMBL" id="JAKROA010000002">
    <property type="protein sequence ID" value="KAL5110456.1"/>
    <property type="molecule type" value="Genomic_DNA"/>
</dbReference>
<name>A0ABR4QLM4_9CEST</name>
<dbReference type="PANTHER" id="PTHR23334:SF20">
    <property type="entry name" value="BASIC LEUCINE ZIPPER 24"/>
    <property type="match status" value="1"/>
</dbReference>
<dbReference type="InterPro" id="IPR046347">
    <property type="entry name" value="bZIP_sf"/>
</dbReference>
<feature type="domain" description="BZIP" evidence="2">
    <location>
        <begin position="236"/>
        <end position="293"/>
    </location>
</feature>
<dbReference type="CDD" id="cd14686">
    <property type="entry name" value="bZIP"/>
    <property type="match status" value="1"/>
</dbReference>
<evidence type="ECO:0000256" key="1">
    <source>
        <dbReference type="SAM" id="MobiDB-lite"/>
    </source>
</evidence>
<keyword evidence="4" id="KW-1185">Reference proteome</keyword>
<dbReference type="SUPFAM" id="SSF57959">
    <property type="entry name" value="Leucine zipper domain"/>
    <property type="match status" value="1"/>
</dbReference>
<dbReference type="Pfam" id="PF07716">
    <property type="entry name" value="bZIP_2"/>
    <property type="match status" value="1"/>
</dbReference>
<protein>
    <recommendedName>
        <fullName evidence="2">BZIP domain-containing protein</fullName>
    </recommendedName>
</protein>
<dbReference type="Gene3D" id="1.20.5.170">
    <property type="match status" value="1"/>
</dbReference>
<dbReference type="Proteomes" id="UP001651158">
    <property type="component" value="Unassembled WGS sequence"/>
</dbReference>
<organism evidence="3 4">
    <name type="scientific">Taenia crassiceps</name>
    <dbReference type="NCBI Taxonomy" id="6207"/>
    <lineage>
        <taxon>Eukaryota</taxon>
        <taxon>Metazoa</taxon>
        <taxon>Spiralia</taxon>
        <taxon>Lophotrochozoa</taxon>
        <taxon>Platyhelminthes</taxon>
        <taxon>Cestoda</taxon>
        <taxon>Eucestoda</taxon>
        <taxon>Cyclophyllidea</taxon>
        <taxon>Taeniidae</taxon>
        <taxon>Taenia</taxon>
    </lineage>
</organism>
<accession>A0ABR4QLM4</accession>
<evidence type="ECO:0000313" key="3">
    <source>
        <dbReference type="EMBL" id="KAL5110456.1"/>
    </source>
</evidence>
<evidence type="ECO:0000313" key="4">
    <source>
        <dbReference type="Proteomes" id="UP001651158"/>
    </source>
</evidence>
<evidence type="ECO:0000259" key="2">
    <source>
        <dbReference type="PROSITE" id="PS50217"/>
    </source>
</evidence>
<reference evidence="3 4" key="1">
    <citation type="journal article" date="2022" name="Front. Cell. Infect. Microbiol.">
        <title>The Genomes of Two Strains of Taenia crassiceps the Animal Model for the Study of Human Cysticercosis.</title>
        <authorList>
            <person name="Bobes R.J."/>
            <person name="Estrada K."/>
            <person name="Rios-Valencia D.G."/>
            <person name="Calderon-Gallegos A."/>
            <person name="de la Torre P."/>
            <person name="Carrero J.C."/>
            <person name="Sanchez-Flores A."/>
            <person name="Laclette J.P."/>
        </authorList>
    </citation>
    <scope>NUCLEOTIDE SEQUENCE [LARGE SCALE GENOMIC DNA]</scope>
    <source>
        <strain evidence="3">WFUcys</strain>
    </source>
</reference>
<gene>
    <name evidence="3" type="ORF">TcWFU_005837</name>
</gene>
<proteinExistence type="predicted"/>
<sequence length="304" mass="34444">MEEFVRTKQETGRSSRIRMMQVDSPERSTIPVIRVVSPLDRKGNLGNFQTKKFDYDSVDSHFTSLTYGFCSGIAAEIKQASINDTPPNSDSNLGSYLYSLEPIEKLPELDRDTLSDALIKLEKFTTLQSATEIKAMECDKPDMEEDNLSPLGSPQLHNIFSSEFLDDLANGPEWEEIFSQQNTLIEQFVEIVDNQSGRHDCEEEKVRNTKALSTDITSSTRDCELQSSTTQCNFAEDREKDRRQRNNVASRKSRAMKKERFAAMQSEIDQLRVANRKLKAFVDELDSAIDEAKAIVLPSNGPPR</sequence>
<dbReference type="SMART" id="SM00338">
    <property type="entry name" value="BRLZ"/>
    <property type="match status" value="1"/>
</dbReference>
<dbReference type="InterPro" id="IPR004827">
    <property type="entry name" value="bZIP"/>
</dbReference>
<feature type="region of interest" description="Disordered" evidence="1">
    <location>
        <begin position="235"/>
        <end position="256"/>
    </location>
</feature>
<feature type="compositionally biased region" description="Basic and acidic residues" evidence="1">
    <location>
        <begin position="235"/>
        <end position="244"/>
    </location>
</feature>
<comment type="caution">
    <text evidence="3">The sequence shown here is derived from an EMBL/GenBank/DDBJ whole genome shotgun (WGS) entry which is preliminary data.</text>
</comment>